<protein>
    <recommendedName>
        <fullName evidence="4">Cyclin-like domain-containing protein</fullName>
    </recommendedName>
</protein>
<dbReference type="FunCoup" id="A9VBV3">
    <property type="interactions" value="975"/>
</dbReference>
<feature type="compositionally biased region" description="Basic and acidic residues" evidence="1">
    <location>
        <begin position="73"/>
        <end position="82"/>
    </location>
</feature>
<dbReference type="Pfam" id="PF08613">
    <property type="entry name" value="Cyclin"/>
    <property type="match status" value="1"/>
</dbReference>
<evidence type="ECO:0000256" key="1">
    <source>
        <dbReference type="SAM" id="MobiDB-lite"/>
    </source>
</evidence>
<feature type="region of interest" description="Disordered" evidence="1">
    <location>
        <begin position="38"/>
        <end position="82"/>
    </location>
</feature>
<dbReference type="InParanoid" id="A9VBV3"/>
<dbReference type="Gene3D" id="1.10.472.10">
    <property type="entry name" value="Cyclin-like"/>
    <property type="match status" value="1"/>
</dbReference>
<dbReference type="CDD" id="cd20540">
    <property type="entry name" value="CYCLIN_CCNY_like"/>
    <property type="match status" value="1"/>
</dbReference>
<dbReference type="OMA" id="LAIYYHM"/>
<dbReference type="eggNOG" id="KOG1675">
    <property type="taxonomic scope" value="Eukaryota"/>
</dbReference>
<organism evidence="2 3">
    <name type="scientific">Monosiga brevicollis</name>
    <name type="common">Choanoflagellate</name>
    <dbReference type="NCBI Taxonomy" id="81824"/>
    <lineage>
        <taxon>Eukaryota</taxon>
        <taxon>Choanoflagellata</taxon>
        <taxon>Craspedida</taxon>
        <taxon>Salpingoecidae</taxon>
        <taxon>Monosiga</taxon>
    </lineage>
</organism>
<dbReference type="GO" id="GO:0019901">
    <property type="term" value="F:protein kinase binding"/>
    <property type="evidence" value="ECO:0007669"/>
    <property type="project" value="InterPro"/>
</dbReference>
<sequence length="372" mass="41644">MDIVALLSLAKLSHLISLSALSLSLSLALWLTPNETAARWSGGRSNSRPPVANSAAARTNGMPSQAASIPEESLEHISDRQDHGEHEVQILHNLMPLSAASPSLPRSSKPRRRMSVHEDEEVAGTMNLANSQKFNSTSTIFVDSTVSSPNLEETLRCVALALQYILQDGHRQEAPKLFSERFDEKRFPLSEAQVRRDYATRIPSEDRIYQFLAKLFTTASLTAECGIITLVYINRVITYTGLALHASNWKRVALGAVLIASKCWDDQAVWNVDFCSFLPRISIEDMNELERTYLEMLDFNIGVESSVYAKYYFELRDLAERFDKAFPLDPLDKATASRLDAMSTRRDIVKAHALRAARSLDHDTFKARAILS</sequence>
<dbReference type="STRING" id="81824.A9VBV3"/>
<dbReference type="AlphaFoldDB" id="A9VBV3"/>
<dbReference type="GeneID" id="5895466"/>
<keyword evidence="3" id="KW-1185">Reference proteome</keyword>
<dbReference type="GO" id="GO:0005886">
    <property type="term" value="C:plasma membrane"/>
    <property type="evidence" value="ECO:0000318"/>
    <property type="project" value="GO_Central"/>
</dbReference>
<gene>
    <name evidence="2" type="ORF">MONBRDRAFT_29696</name>
</gene>
<dbReference type="FunFam" id="1.10.472.10:FF:000302">
    <property type="entry name" value="Predicted protein"/>
    <property type="match status" value="1"/>
</dbReference>
<evidence type="ECO:0000313" key="3">
    <source>
        <dbReference type="Proteomes" id="UP000001357"/>
    </source>
</evidence>
<feature type="region of interest" description="Disordered" evidence="1">
    <location>
        <begin position="99"/>
        <end position="120"/>
    </location>
</feature>
<evidence type="ECO:0008006" key="4">
    <source>
        <dbReference type="Google" id="ProtNLM"/>
    </source>
</evidence>
<dbReference type="GO" id="GO:0060828">
    <property type="term" value="P:regulation of canonical Wnt signaling pathway"/>
    <property type="evidence" value="ECO:0000318"/>
    <property type="project" value="GO_Central"/>
</dbReference>
<proteinExistence type="predicted"/>
<dbReference type="PANTHER" id="PTHR14248">
    <property type="entry name" value="CYCLIN Y, ISOFORM A"/>
    <property type="match status" value="1"/>
</dbReference>
<dbReference type="SUPFAM" id="SSF47954">
    <property type="entry name" value="Cyclin-like"/>
    <property type="match status" value="1"/>
</dbReference>
<evidence type="ECO:0000313" key="2">
    <source>
        <dbReference type="EMBL" id="EDQ84998.1"/>
    </source>
</evidence>
<dbReference type="InterPro" id="IPR036915">
    <property type="entry name" value="Cyclin-like_sf"/>
</dbReference>
<dbReference type="InterPro" id="IPR013922">
    <property type="entry name" value="Cyclin_PHO80-like"/>
</dbReference>
<dbReference type="EMBL" id="CH991578">
    <property type="protein sequence ID" value="EDQ84998.1"/>
    <property type="molecule type" value="Genomic_DNA"/>
</dbReference>
<dbReference type="Proteomes" id="UP000001357">
    <property type="component" value="Unassembled WGS sequence"/>
</dbReference>
<reference evidence="2 3" key="1">
    <citation type="journal article" date="2008" name="Nature">
        <title>The genome of the choanoflagellate Monosiga brevicollis and the origin of metazoans.</title>
        <authorList>
            <consortium name="JGI Sequencing"/>
            <person name="King N."/>
            <person name="Westbrook M.J."/>
            <person name="Young S.L."/>
            <person name="Kuo A."/>
            <person name="Abedin M."/>
            <person name="Chapman J."/>
            <person name="Fairclough S."/>
            <person name="Hellsten U."/>
            <person name="Isogai Y."/>
            <person name="Letunic I."/>
            <person name="Marr M."/>
            <person name="Pincus D."/>
            <person name="Putnam N."/>
            <person name="Rokas A."/>
            <person name="Wright K.J."/>
            <person name="Zuzow R."/>
            <person name="Dirks W."/>
            <person name="Good M."/>
            <person name="Goodstein D."/>
            <person name="Lemons D."/>
            <person name="Li W."/>
            <person name="Lyons J.B."/>
            <person name="Morris A."/>
            <person name="Nichols S."/>
            <person name="Richter D.J."/>
            <person name="Salamov A."/>
            <person name="Bork P."/>
            <person name="Lim W.A."/>
            <person name="Manning G."/>
            <person name="Miller W.T."/>
            <person name="McGinnis W."/>
            <person name="Shapiro H."/>
            <person name="Tjian R."/>
            <person name="Grigoriev I.V."/>
            <person name="Rokhsar D."/>
        </authorList>
    </citation>
    <scope>NUCLEOTIDE SEQUENCE [LARGE SCALE GENOMIC DNA]</scope>
    <source>
        <strain evidence="3">MX1 / ATCC 50154</strain>
    </source>
</reference>
<accession>A9VBV3</accession>
<dbReference type="RefSeq" id="XP_001750168.1">
    <property type="nucleotide sequence ID" value="XM_001750116.1"/>
</dbReference>
<dbReference type="KEGG" id="mbr:MONBRDRAFT_29696"/>
<name>A9VBV3_MONBE</name>